<accession>A0A5P8P3F7</accession>
<dbReference type="Proteomes" id="UP000326944">
    <property type="component" value="Chromosome"/>
</dbReference>
<dbReference type="PROSITE" id="PS51257">
    <property type="entry name" value="PROKAR_LIPOPROTEIN"/>
    <property type="match status" value="1"/>
</dbReference>
<reference evidence="1 2" key="1">
    <citation type="submission" date="2019-09" db="EMBL/GenBank/DDBJ databases">
        <title>Sulfurimonas gotlandica sp. nov., a chemoautotrophic and psychrotolerant epsilonproteobacterium isolated from a pelagic redoxcline, and an emended description of the genus Sulfurimonas.</title>
        <authorList>
            <person name="Wang S."/>
            <person name="Jiang L."/>
            <person name="Shao S."/>
        </authorList>
    </citation>
    <scope>NUCLEOTIDE SEQUENCE [LARGE SCALE GENOMIC DNA]</scope>
    <source>
        <strain evidence="1 2">GYSZ_1</strain>
    </source>
</reference>
<dbReference type="AlphaFoldDB" id="A0A5P8P3F7"/>
<dbReference type="EMBL" id="CP043617">
    <property type="protein sequence ID" value="QFR50070.1"/>
    <property type="molecule type" value="Genomic_DNA"/>
</dbReference>
<proteinExistence type="predicted"/>
<evidence type="ECO:0000313" key="2">
    <source>
        <dbReference type="Proteomes" id="UP000326944"/>
    </source>
</evidence>
<dbReference type="OrthoDB" id="5334868at2"/>
<organism evidence="1 2">
    <name type="scientific">Sulfurimonas lithotrophica</name>
    <dbReference type="NCBI Taxonomy" id="2590022"/>
    <lineage>
        <taxon>Bacteria</taxon>
        <taxon>Pseudomonadati</taxon>
        <taxon>Campylobacterota</taxon>
        <taxon>Epsilonproteobacteria</taxon>
        <taxon>Campylobacterales</taxon>
        <taxon>Sulfurimonadaceae</taxon>
        <taxon>Sulfurimonas</taxon>
    </lineage>
</organism>
<keyword evidence="2" id="KW-1185">Reference proteome</keyword>
<dbReference type="RefSeq" id="WP_152308018.1">
    <property type="nucleotide sequence ID" value="NZ_CP043617.1"/>
</dbReference>
<gene>
    <name evidence="1" type="ORF">FJR48_10175</name>
</gene>
<evidence type="ECO:0000313" key="1">
    <source>
        <dbReference type="EMBL" id="QFR50070.1"/>
    </source>
</evidence>
<dbReference type="KEGG" id="sulg:FJR48_10175"/>
<name>A0A5P8P3F7_9BACT</name>
<evidence type="ECO:0008006" key="3">
    <source>
        <dbReference type="Google" id="ProtNLM"/>
    </source>
</evidence>
<sequence>MVIKNIVLFFSLLLFLGCSDNSISSVHNKKILEKDIECMRLLVFPPNEKIESTLKSLYDFKNDCDLDFIVSYKNSITCNSNQNVDKKAYGMPSGYLRYEIKSGRKLFYSYYIDLDEDITKQDVESGFERVKKALPFK</sequence>
<protein>
    <recommendedName>
        <fullName evidence="3">Lipoprotein</fullName>
    </recommendedName>
</protein>